<dbReference type="EMBL" id="CAJNOC010004976">
    <property type="protein sequence ID" value="CAF1039187.1"/>
    <property type="molecule type" value="Genomic_DNA"/>
</dbReference>
<evidence type="ECO:0000313" key="3">
    <source>
        <dbReference type="Proteomes" id="UP000663879"/>
    </source>
</evidence>
<reference evidence="2" key="1">
    <citation type="submission" date="2021-02" db="EMBL/GenBank/DDBJ databases">
        <authorList>
            <person name="Nowell W R."/>
        </authorList>
    </citation>
    <scope>NUCLEOTIDE SEQUENCE</scope>
    <source>
        <strain evidence="2">Ploen Becks lab</strain>
    </source>
</reference>
<keyword evidence="1" id="KW-0472">Membrane</keyword>
<keyword evidence="1" id="KW-0812">Transmembrane</keyword>
<protein>
    <submittedName>
        <fullName evidence="2">Uncharacterized protein</fullName>
    </submittedName>
</protein>
<gene>
    <name evidence="2" type="ORF">OXX778_LOCUS18262</name>
</gene>
<dbReference type="Proteomes" id="UP000663879">
    <property type="component" value="Unassembled WGS sequence"/>
</dbReference>
<evidence type="ECO:0000256" key="1">
    <source>
        <dbReference type="SAM" id="Phobius"/>
    </source>
</evidence>
<keyword evidence="3" id="KW-1185">Reference proteome</keyword>
<name>A0A814JL31_9BILA</name>
<feature type="non-terminal residue" evidence="2">
    <location>
        <position position="310"/>
    </location>
</feature>
<organism evidence="2 3">
    <name type="scientific">Brachionus calyciflorus</name>
    <dbReference type="NCBI Taxonomy" id="104777"/>
    <lineage>
        <taxon>Eukaryota</taxon>
        <taxon>Metazoa</taxon>
        <taxon>Spiralia</taxon>
        <taxon>Gnathifera</taxon>
        <taxon>Rotifera</taxon>
        <taxon>Eurotatoria</taxon>
        <taxon>Monogononta</taxon>
        <taxon>Pseudotrocha</taxon>
        <taxon>Ploima</taxon>
        <taxon>Brachionidae</taxon>
        <taxon>Brachionus</taxon>
    </lineage>
</organism>
<dbReference type="AlphaFoldDB" id="A0A814JL31"/>
<proteinExistence type="predicted"/>
<accession>A0A814JL31</accession>
<keyword evidence="1" id="KW-1133">Transmembrane helix</keyword>
<comment type="caution">
    <text evidence="2">The sequence shown here is derived from an EMBL/GenBank/DDBJ whole genome shotgun (WGS) entry which is preliminary data.</text>
</comment>
<sequence>MMKLFTKIENQSDDYLRAYDDFVQQSVEIGSYLSYKSKKQTNKPDDDDNKLVLIKYKSDAESGVNSLRANQLQKRREIHSLLLFIFFLFVTIITLSQILVMHSSTNNSSFHQIKLMQEELKLMDLSIDKMLKENHVIPMQIWIALKQYNDNIKTFSNYMNSFNDSILSAFEHSNQTHSLPCDFNSSLLFKSLNETNGNINKTLDHINNFLRGNSNNKTNSKCLEYLILNIFFDLNQKYSDLFEKNSNLFSKLNKLHLINETIEYFSSNKSSLLGNYLPIRDMNKLVNKYKHDKYKFNTNVSLCEPQPPNL</sequence>
<evidence type="ECO:0000313" key="2">
    <source>
        <dbReference type="EMBL" id="CAF1039187.1"/>
    </source>
</evidence>
<feature type="transmembrane region" description="Helical" evidence="1">
    <location>
        <begin position="81"/>
        <end position="100"/>
    </location>
</feature>